<accession>A0A1Q2L274</accession>
<feature type="transmembrane region" description="Helical" evidence="8">
    <location>
        <begin position="50"/>
        <end position="69"/>
    </location>
</feature>
<feature type="transmembrane region" description="Helical" evidence="8">
    <location>
        <begin position="139"/>
        <end position="160"/>
    </location>
</feature>
<dbReference type="Proteomes" id="UP000188184">
    <property type="component" value="Chromosome"/>
</dbReference>
<feature type="transmembrane region" description="Helical" evidence="8">
    <location>
        <begin position="261"/>
        <end position="281"/>
    </location>
</feature>
<evidence type="ECO:0000256" key="1">
    <source>
        <dbReference type="ARBA" id="ARBA00004651"/>
    </source>
</evidence>
<feature type="transmembrane region" description="Helical" evidence="8">
    <location>
        <begin position="228"/>
        <end position="249"/>
    </location>
</feature>
<evidence type="ECO:0000256" key="3">
    <source>
        <dbReference type="ARBA" id="ARBA00022448"/>
    </source>
</evidence>
<feature type="transmembrane region" description="Helical" evidence="8">
    <location>
        <begin position="89"/>
        <end position="110"/>
    </location>
</feature>
<comment type="subcellular location">
    <subcellularLocation>
        <location evidence="1">Cell membrane</location>
        <topology evidence="1">Multi-pass membrane protein</topology>
    </subcellularLocation>
</comment>
<dbReference type="RefSeq" id="WP_077590435.1">
    <property type="nucleotide sequence ID" value="NZ_CP019640.1"/>
</dbReference>
<name>A0A1Q2L274_9BACL</name>
<reference evidence="9 10" key="1">
    <citation type="submission" date="2017-02" db="EMBL/GenBank/DDBJ databases">
        <title>The complete genomic sequence of a novel cold adapted crude oil-degrading bacterium Planococcus qaidamina Y42.</title>
        <authorList>
            <person name="Yang R."/>
        </authorList>
    </citation>
    <scope>NUCLEOTIDE SEQUENCE [LARGE SCALE GENOMIC DNA]</scope>
    <source>
        <strain evidence="9 10">Y42</strain>
    </source>
</reference>
<feature type="transmembrane region" description="Helical" evidence="8">
    <location>
        <begin position="12"/>
        <end position="30"/>
    </location>
</feature>
<keyword evidence="6 8" id="KW-1133">Transmembrane helix</keyword>
<evidence type="ECO:0000256" key="6">
    <source>
        <dbReference type="ARBA" id="ARBA00022989"/>
    </source>
</evidence>
<sequence length="510" mass="54895">MTALKKKKPGSVFYLSILIVAVIVAWGVFATDNFNSVTSAGLQWVTTNLGWFYVMTTAVFVVFSIYLAFGRNQDVKLGSDDSEPNYSFLSWIGMLFAAGMGVGLVFWGTAEPILHYIEPPPGVEGRTVEAARASLVYSIFHWGIQPWAIYAVVGIAIAYFKFRKNKPSLISETLRPVLGNKVDGPLGKTVNIIATVATTVGIATTFGFSAMQMSGGISEVFGTPNSVMVQLIITGVVGVVFIGVVFAGIDKGMRRLSNANLALAALLLLAVFLFGPTVRLIGDFFVSLGTYIRDYAYLSLELHPNRDTNWQAEWTFFYWGWLIAWAPFVGMFIARVSRGRTIREFVLGALLVPALLGAFWFVVFGGTAIYLERSGAADIAAKAQNTPEIALFLLLDELPFGFALSILALVLIIIFFVTSAVSATYVLGVLSSAGTLKPSKKIQAAWGAGIIGIAATLLLSGGLEALQAASVIVALPFAFILLVVCLSMGLALKRERQEAGEGGKQEARES</sequence>
<dbReference type="AlphaFoldDB" id="A0A1Q2L274"/>
<feature type="transmembrane region" description="Helical" evidence="8">
    <location>
        <begin position="402"/>
        <end position="430"/>
    </location>
</feature>
<feature type="transmembrane region" description="Helical" evidence="8">
    <location>
        <begin position="346"/>
        <end position="371"/>
    </location>
</feature>
<evidence type="ECO:0000256" key="7">
    <source>
        <dbReference type="ARBA" id="ARBA00023136"/>
    </source>
</evidence>
<keyword evidence="3" id="KW-0813">Transport</keyword>
<gene>
    <name evidence="9" type="ORF">B0X71_16480</name>
</gene>
<dbReference type="OrthoDB" id="9775735at2"/>
<feature type="transmembrane region" description="Helical" evidence="8">
    <location>
        <begin position="469"/>
        <end position="492"/>
    </location>
</feature>
<dbReference type="PANTHER" id="PTHR30047">
    <property type="entry name" value="HIGH-AFFINITY CHOLINE TRANSPORT PROTEIN-RELATED"/>
    <property type="match status" value="1"/>
</dbReference>
<evidence type="ECO:0000256" key="2">
    <source>
        <dbReference type="ARBA" id="ARBA00005658"/>
    </source>
</evidence>
<dbReference type="Pfam" id="PF02028">
    <property type="entry name" value="BCCT"/>
    <property type="match status" value="1"/>
</dbReference>
<protein>
    <submittedName>
        <fullName evidence="9">Glycine/betaine ABC transporter permease</fullName>
    </submittedName>
</protein>
<keyword evidence="10" id="KW-1185">Reference proteome</keyword>
<dbReference type="PANTHER" id="PTHR30047:SF7">
    <property type="entry name" value="HIGH-AFFINITY CHOLINE TRANSPORT PROTEIN"/>
    <property type="match status" value="1"/>
</dbReference>
<dbReference type="NCBIfam" id="TIGR00842">
    <property type="entry name" value="bcct"/>
    <property type="match status" value="1"/>
</dbReference>
<dbReference type="GO" id="GO:0022857">
    <property type="term" value="F:transmembrane transporter activity"/>
    <property type="evidence" value="ECO:0007669"/>
    <property type="project" value="InterPro"/>
</dbReference>
<evidence type="ECO:0000256" key="8">
    <source>
        <dbReference type="SAM" id="Phobius"/>
    </source>
</evidence>
<proteinExistence type="inferred from homology"/>
<dbReference type="GO" id="GO:0005886">
    <property type="term" value="C:plasma membrane"/>
    <property type="evidence" value="ECO:0007669"/>
    <property type="project" value="UniProtKB-SubCell"/>
</dbReference>
<evidence type="ECO:0000256" key="5">
    <source>
        <dbReference type="ARBA" id="ARBA00022692"/>
    </source>
</evidence>
<feature type="transmembrane region" description="Helical" evidence="8">
    <location>
        <begin position="442"/>
        <end position="463"/>
    </location>
</feature>
<dbReference type="KEGG" id="pmar:B0X71_16480"/>
<evidence type="ECO:0000256" key="4">
    <source>
        <dbReference type="ARBA" id="ARBA00022475"/>
    </source>
</evidence>
<feature type="transmembrane region" description="Helical" evidence="8">
    <location>
        <begin position="190"/>
        <end position="208"/>
    </location>
</feature>
<keyword evidence="4" id="KW-1003">Cell membrane</keyword>
<comment type="similarity">
    <text evidence="2">Belongs to the BCCT transporter (TC 2.A.15) family.</text>
</comment>
<evidence type="ECO:0000313" key="10">
    <source>
        <dbReference type="Proteomes" id="UP000188184"/>
    </source>
</evidence>
<dbReference type="InterPro" id="IPR000060">
    <property type="entry name" value="BCCT_transptr"/>
</dbReference>
<keyword evidence="7 8" id="KW-0472">Membrane</keyword>
<keyword evidence="5 8" id="KW-0812">Transmembrane</keyword>
<evidence type="ECO:0000313" key="9">
    <source>
        <dbReference type="EMBL" id="AQQ54539.1"/>
    </source>
</evidence>
<feature type="transmembrane region" description="Helical" evidence="8">
    <location>
        <begin position="316"/>
        <end position="334"/>
    </location>
</feature>
<organism evidence="9 10">
    <name type="scientific">Planococcus lenghuensis</name>
    <dbReference type="NCBI Taxonomy" id="2213202"/>
    <lineage>
        <taxon>Bacteria</taxon>
        <taxon>Bacillati</taxon>
        <taxon>Bacillota</taxon>
        <taxon>Bacilli</taxon>
        <taxon>Bacillales</taxon>
        <taxon>Caryophanaceae</taxon>
        <taxon>Planococcus</taxon>
    </lineage>
</organism>
<dbReference type="EMBL" id="CP019640">
    <property type="protein sequence ID" value="AQQ54539.1"/>
    <property type="molecule type" value="Genomic_DNA"/>
</dbReference>